<proteinExistence type="predicted"/>
<dbReference type="PANTHER" id="PTHR19328:SF13">
    <property type="entry name" value="HIPL1 PROTEIN"/>
    <property type="match status" value="1"/>
</dbReference>
<dbReference type="InterPro" id="IPR022409">
    <property type="entry name" value="PKD/Chitinase_dom"/>
</dbReference>
<evidence type="ECO:0000256" key="2">
    <source>
        <dbReference type="SAM" id="SignalP"/>
    </source>
</evidence>
<dbReference type="RefSeq" id="WP_243799283.1">
    <property type="nucleotide sequence ID" value="NZ_CP094669.1"/>
</dbReference>
<dbReference type="Proteomes" id="UP000831113">
    <property type="component" value="Chromosome"/>
</dbReference>
<dbReference type="InterPro" id="IPR011042">
    <property type="entry name" value="6-blade_b-propeller_TolB-like"/>
</dbReference>
<dbReference type="PANTHER" id="PTHR19328">
    <property type="entry name" value="HEDGEHOG-INTERACTING PROTEIN"/>
    <property type="match status" value="1"/>
</dbReference>
<dbReference type="SUPFAM" id="SSF49299">
    <property type="entry name" value="PKD domain"/>
    <property type="match status" value="2"/>
</dbReference>
<dbReference type="SMART" id="SM00089">
    <property type="entry name" value="PKD"/>
    <property type="match status" value="2"/>
</dbReference>
<keyword evidence="2" id="KW-0732">Signal</keyword>
<feature type="region of interest" description="Disordered" evidence="1">
    <location>
        <begin position="658"/>
        <end position="677"/>
    </location>
</feature>
<dbReference type="Gene3D" id="2.60.40.10">
    <property type="entry name" value="Immunoglobulins"/>
    <property type="match status" value="3"/>
</dbReference>
<feature type="domain" description="PKD" evidence="3">
    <location>
        <begin position="525"/>
        <end position="601"/>
    </location>
</feature>
<name>A0ABY4CZ08_9BACT</name>
<dbReference type="CDD" id="cd00146">
    <property type="entry name" value="PKD"/>
    <property type="match status" value="2"/>
</dbReference>
<dbReference type="InterPro" id="IPR011041">
    <property type="entry name" value="Quinoprot_gluc/sorb_DH_b-prop"/>
</dbReference>
<dbReference type="InterPro" id="IPR013783">
    <property type="entry name" value="Ig-like_fold"/>
</dbReference>
<evidence type="ECO:0000313" key="5">
    <source>
        <dbReference type="Proteomes" id="UP000831113"/>
    </source>
</evidence>
<evidence type="ECO:0000313" key="4">
    <source>
        <dbReference type="EMBL" id="UOG75292.1"/>
    </source>
</evidence>
<dbReference type="InterPro" id="IPR026444">
    <property type="entry name" value="Secre_tail"/>
</dbReference>
<dbReference type="InterPro" id="IPR012938">
    <property type="entry name" value="Glc/Sorbosone_DH"/>
</dbReference>
<dbReference type="Gene3D" id="2.120.10.30">
    <property type="entry name" value="TolB, C-terminal domain"/>
    <property type="match status" value="1"/>
</dbReference>
<dbReference type="Pfam" id="PF18911">
    <property type="entry name" value="PKD_4"/>
    <property type="match status" value="1"/>
</dbReference>
<protein>
    <submittedName>
        <fullName evidence="4">PQQ-dependent sugar dehydrogenase</fullName>
    </submittedName>
</protein>
<sequence length="1045" mass="110973">MKNKLLLAFLCFLCLNGQPLFAQAPPAGFSSVVESTGWNEAVGLTFNRTGSDLFVWERPGTVWTVRNGQKHLLLDISEEVGGWRDFGLLGFALHPDFATNGYFYVLYTVDRHHLMHYGTPSYSSTADEYYNATINRLTRYRATRTAEGYAVDLSSRTILIGATPQTGIAILHTSHGPGSLVFGTDGSLLVSSGDGASFDSNDVGSAGETYYAQGLIDGIISQEQNVGALRAQQLESYSGKVLRIDPMTGNGLPNNPFYQSSAPNSVKSKVWALGLRNPFRMTLKPGTGSATDPGVLYIGDVGNNSWEEINAAVRPGMNFGWPLFEGLTQQDGYWYARTANRYAPTSGGCAQPYYYFQDLITQETPTGSATFANPCATGQVIPASTPTFVHSRPLIDWNHQGTGPSRTGIFTGNMASEINIGASGSPVSGPQFGGSSAMGGVFYPHNDFPAEYRNTCFIGDYPGGWIRSLSVDGNNKPVAVRNFVDQGAIVVAMATHPTEGGLYYVNFYPSEIRKVVYHAPVSTSPVAVASANKTYGSGPLTVQFTGSASYDVDSPNLTYLWNFGDGATSTAVNPSHTFASGQPTNYNVTLTVRDATSAGQTSLVISANNTPPQVAITSPAVGTKYPLTGQATYTLQASASDQEHSSSQLSYQWQTTLHHDDHSHPEPIVTTPQASTTTSPLGCGSEVYHYTISLKVTDALGLAATSEVALYPDCSSPVNQPPVANAGADITLTLPTATATLRGTGADPDGSISSYNWTQVGGAGASVRGADTPNLTVSNLTAGSYTFRLTVTDNTNASASDEVTIIVNPAVSTGPQVLRFALVNDDTEQILQFITEGETLNLAAYPTTSFNIRAITNAATTTIGRVEFVLTGAQRSDYTDKQEPHEAIKKSPGKKAGWLPLAGNYTLVATPYARPGGGTAGIAGTVRFRVTYAHARGASSNSAALPVTTSASALPATSTAVGYQSLVVSCYPNPFTDQFTVHVQGRVPRKLPVRVYDMVGRELLFLEDLPTGEPVSLGGTLNAGVYTLMVGSGTEAKRFRIVKAK</sequence>
<evidence type="ECO:0000259" key="3">
    <source>
        <dbReference type="PROSITE" id="PS50093"/>
    </source>
</evidence>
<evidence type="ECO:0000256" key="1">
    <source>
        <dbReference type="SAM" id="MobiDB-lite"/>
    </source>
</evidence>
<dbReference type="InterPro" id="IPR000601">
    <property type="entry name" value="PKD_dom"/>
</dbReference>
<keyword evidence="5" id="KW-1185">Reference proteome</keyword>
<dbReference type="Pfam" id="PF07995">
    <property type="entry name" value="GSDH"/>
    <property type="match status" value="1"/>
</dbReference>
<dbReference type="Pfam" id="PF22352">
    <property type="entry name" value="K319L-like_PKD"/>
    <property type="match status" value="1"/>
</dbReference>
<dbReference type="SUPFAM" id="SSF50952">
    <property type="entry name" value="Soluble quinoprotein glucose dehydrogenase"/>
    <property type="match status" value="1"/>
</dbReference>
<gene>
    <name evidence="4" type="ORF">MTX78_01535</name>
</gene>
<dbReference type="EMBL" id="CP094669">
    <property type="protein sequence ID" value="UOG75292.1"/>
    <property type="molecule type" value="Genomic_DNA"/>
</dbReference>
<feature type="signal peptide" evidence="2">
    <location>
        <begin position="1"/>
        <end position="22"/>
    </location>
</feature>
<reference evidence="4 5" key="1">
    <citation type="submission" date="2022-03" db="EMBL/GenBank/DDBJ databases">
        <title>Hymenobactersp. isolated from the air.</title>
        <authorList>
            <person name="Won M."/>
            <person name="Kwon S.-W."/>
        </authorList>
    </citation>
    <scope>NUCLEOTIDE SEQUENCE [LARGE SCALE GENOMIC DNA]</scope>
    <source>
        <strain evidence="4 5">KACC 21982</strain>
    </source>
</reference>
<dbReference type="NCBIfam" id="TIGR04183">
    <property type="entry name" value="Por_Secre_tail"/>
    <property type="match status" value="1"/>
</dbReference>
<organism evidence="4 5">
    <name type="scientific">Hymenobacter tibetensis</name>
    <dbReference type="NCBI Taxonomy" id="497967"/>
    <lineage>
        <taxon>Bacteria</taxon>
        <taxon>Pseudomonadati</taxon>
        <taxon>Bacteroidota</taxon>
        <taxon>Cytophagia</taxon>
        <taxon>Cytophagales</taxon>
        <taxon>Hymenobacteraceae</taxon>
        <taxon>Hymenobacter</taxon>
    </lineage>
</organism>
<feature type="domain" description="PKD" evidence="3">
    <location>
        <begin position="750"/>
        <end position="807"/>
    </location>
</feature>
<accession>A0ABY4CZ08</accession>
<feature type="chain" id="PRO_5047547705" evidence="2">
    <location>
        <begin position="23"/>
        <end position="1045"/>
    </location>
</feature>
<dbReference type="InterPro" id="IPR035986">
    <property type="entry name" value="PKD_dom_sf"/>
</dbReference>
<dbReference type="PROSITE" id="PS50093">
    <property type="entry name" value="PKD"/>
    <property type="match status" value="2"/>
</dbReference>